<evidence type="ECO:0000256" key="1">
    <source>
        <dbReference type="ARBA" id="ARBA00023015"/>
    </source>
</evidence>
<dbReference type="PANTHER" id="PTHR47504">
    <property type="entry name" value="RIGHT ORIGIN-BINDING PROTEIN"/>
    <property type="match status" value="1"/>
</dbReference>
<dbReference type="InterPro" id="IPR029441">
    <property type="entry name" value="Cass2"/>
</dbReference>
<name>A0A371J4F9_9FIRM</name>
<dbReference type="InterPro" id="IPR018060">
    <property type="entry name" value="HTH_AraC"/>
</dbReference>
<keyword evidence="1" id="KW-0805">Transcription regulation</keyword>
<dbReference type="Gene3D" id="1.10.10.60">
    <property type="entry name" value="Homeodomain-like"/>
    <property type="match status" value="2"/>
</dbReference>
<gene>
    <name evidence="5" type="ORF">CHL78_008070</name>
</gene>
<dbReference type="PRINTS" id="PR00032">
    <property type="entry name" value="HTHARAC"/>
</dbReference>
<keyword evidence="3" id="KW-0804">Transcription</keyword>
<keyword evidence="2" id="KW-0238">DNA-binding</keyword>
<protein>
    <submittedName>
        <fullName evidence="5">AraC family transcriptional regulator</fullName>
    </submittedName>
</protein>
<dbReference type="SUPFAM" id="SSF55136">
    <property type="entry name" value="Probable bacterial effector-binding domain"/>
    <property type="match status" value="1"/>
</dbReference>
<feature type="domain" description="HTH araC/xylS-type" evidence="4">
    <location>
        <begin position="8"/>
        <end position="106"/>
    </location>
</feature>
<dbReference type="GO" id="GO:0043565">
    <property type="term" value="F:sequence-specific DNA binding"/>
    <property type="evidence" value="ECO:0007669"/>
    <property type="project" value="InterPro"/>
</dbReference>
<dbReference type="Proteomes" id="UP000215694">
    <property type="component" value="Unassembled WGS sequence"/>
</dbReference>
<dbReference type="SMART" id="SM00871">
    <property type="entry name" value="AraC_E_bind"/>
    <property type="match status" value="1"/>
</dbReference>
<comment type="caution">
    <text evidence="5">The sequence shown here is derived from an EMBL/GenBank/DDBJ whole genome shotgun (WGS) entry which is preliminary data.</text>
</comment>
<dbReference type="AlphaFoldDB" id="A0A371J4F9"/>
<dbReference type="InterPro" id="IPR011256">
    <property type="entry name" value="Reg_factor_effector_dom_sf"/>
</dbReference>
<evidence type="ECO:0000259" key="4">
    <source>
        <dbReference type="PROSITE" id="PS01124"/>
    </source>
</evidence>
<dbReference type="RefSeq" id="WP_094367552.1">
    <property type="nucleotide sequence ID" value="NZ_NOJY02000011.1"/>
</dbReference>
<dbReference type="Pfam" id="PF12833">
    <property type="entry name" value="HTH_18"/>
    <property type="match status" value="1"/>
</dbReference>
<evidence type="ECO:0000313" key="6">
    <source>
        <dbReference type="Proteomes" id="UP000215694"/>
    </source>
</evidence>
<organism evidence="5 6">
    <name type="scientific">Romboutsia weinsteinii</name>
    <dbReference type="NCBI Taxonomy" id="2020949"/>
    <lineage>
        <taxon>Bacteria</taxon>
        <taxon>Bacillati</taxon>
        <taxon>Bacillota</taxon>
        <taxon>Clostridia</taxon>
        <taxon>Peptostreptococcales</taxon>
        <taxon>Peptostreptococcaceae</taxon>
        <taxon>Romboutsia</taxon>
    </lineage>
</organism>
<dbReference type="InterPro" id="IPR009057">
    <property type="entry name" value="Homeodomain-like_sf"/>
</dbReference>
<dbReference type="Pfam" id="PF14526">
    <property type="entry name" value="Cass2"/>
    <property type="match status" value="1"/>
</dbReference>
<dbReference type="EMBL" id="NOJY02000011">
    <property type="protein sequence ID" value="RDY27670.1"/>
    <property type="molecule type" value="Genomic_DNA"/>
</dbReference>
<evidence type="ECO:0000256" key="2">
    <source>
        <dbReference type="ARBA" id="ARBA00023125"/>
    </source>
</evidence>
<reference evidence="5 6" key="1">
    <citation type="journal article" date="2017" name="Genome Announc.">
        <title>Draft Genome Sequence of Romboutsia weinsteinii sp. nov. Strain CCRI-19649(T) Isolated from Surface Water.</title>
        <authorList>
            <person name="Maheux A.F."/>
            <person name="Boudreau D.K."/>
            <person name="Berube E."/>
            <person name="Boissinot M."/>
            <person name="Cantin P."/>
            <person name="Raymond F."/>
            <person name="Corbeil J."/>
            <person name="Omar R.F."/>
            <person name="Bergeron M.G."/>
        </authorList>
    </citation>
    <scope>NUCLEOTIDE SEQUENCE [LARGE SCALE GENOMIC DNA]</scope>
    <source>
        <strain evidence="5 6">CCRI-19649</strain>
    </source>
</reference>
<sequence>MGWIEYISDAISYIENNILNELTIEDIAKQAYVSPFYFQKGFAMLCGFSVSEYIRQRRLTLAGSELVSTDNKIIDIALKYGYDSPDSFTRAFTRFHGATPTAVRKDGAVIKSFASLKIKLTLEGGYIMDYKIIEKEAFTVLGALKTFKYNSAFKEIPKFWGEHYQTGKGEVVCGMYGISIDESMGCDEFEYLIADNYIPWKEIPDGFETKIIPKHTWAVFPCKGKMPKSLQDVNTKIFSEWLPNCRDYEIAAGYNIELYSNISDYPDGNQDENYYCEMWIPVKKK</sequence>
<evidence type="ECO:0000313" key="5">
    <source>
        <dbReference type="EMBL" id="RDY27670.1"/>
    </source>
</evidence>
<dbReference type="PANTHER" id="PTHR47504:SF5">
    <property type="entry name" value="RIGHT ORIGIN-BINDING PROTEIN"/>
    <property type="match status" value="1"/>
</dbReference>
<keyword evidence="6" id="KW-1185">Reference proteome</keyword>
<dbReference type="SMART" id="SM00342">
    <property type="entry name" value="HTH_ARAC"/>
    <property type="match status" value="1"/>
</dbReference>
<dbReference type="PROSITE" id="PS01124">
    <property type="entry name" value="HTH_ARAC_FAMILY_2"/>
    <property type="match status" value="1"/>
</dbReference>
<accession>A0A371J4F9</accession>
<dbReference type="InterPro" id="IPR010499">
    <property type="entry name" value="AraC_E-bd"/>
</dbReference>
<dbReference type="GO" id="GO:0003700">
    <property type="term" value="F:DNA-binding transcription factor activity"/>
    <property type="evidence" value="ECO:0007669"/>
    <property type="project" value="InterPro"/>
</dbReference>
<dbReference type="OrthoDB" id="45544at2"/>
<dbReference type="SUPFAM" id="SSF46689">
    <property type="entry name" value="Homeodomain-like"/>
    <property type="match status" value="2"/>
</dbReference>
<dbReference type="Gene3D" id="3.20.80.10">
    <property type="entry name" value="Regulatory factor, effector binding domain"/>
    <property type="match status" value="1"/>
</dbReference>
<proteinExistence type="predicted"/>
<dbReference type="InterPro" id="IPR050959">
    <property type="entry name" value="MarA-like"/>
</dbReference>
<evidence type="ECO:0000256" key="3">
    <source>
        <dbReference type="ARBA" id="ARBA00023163"/>
    </source>
</evidence>
<dbReference type="InterPro" id="IPR020449">
    <property type="entry name" value="Tscrpt_reg_AraC-type_HTH"/>
</dbReference>